<gene>
    <name evidence="1" type="ORF">HPLM_LOCUS21192</name>
</gene>
<dbReference type="OrthoDB" id="414418at2759"/>
<proteinExistence type="predicted"/>
<dbReference type="AlphaFoldDB" id="A0A0N4XA08"/>
<dbReference type="EMBL" id="UZAF01023087">
    <property type="protein sequence ID" value="VDO88413.1"/>
    <property type="molecule type" value="Genomic_DNA"/>
</dbReference>
<dbReference type="WBParaSite" id="HPLM_0002120301-mRNA-1">
    <property type="protein sequence ID" value="HPLM_0002120301-mRNA-1"/>
    <property type="gene ID" value="HPLM_0002120301"/>
</dbReference>
<accession>A0A0N4XA08</accession>
<sequence length="238" mass="26803">MAMRYTERLDEYFPDWLWKTMGATYEPFDLNMPKALPVDRPVHVYVNDPPITNTGDILARLLARGMYATGYVPDIIYCTPALRCLQTAHAVKQVSGTKALIRVEPGLFECFSNYPLGLPKFANSDQRARFGVDENYVPHTKLENIVAHAHTVDIAAGTFIREMRLSNDSELAVAPKKIPHGSLLIMERVEGRKGWLPNLYAVPPVNYRDVTTQFDVAFVLREGTEHAKHEEKSAATAK</sequence>
<dbReference type="InterPro" id="IPR013078">
    <property type="entry name" value="His_Pase_superF_clade-1"/>
</dbReference>
<dbReference type="PANTHER" id="PTHR16469">
    <property type="entry name" value="UBIQUITIN-ASSOCIATED AND SH3 DOMAIN-CONTAINING BA-RELATED"/>
    <property type="match status" value="1"/>
</dbReference>
<protein>
    <submittedName>
        <fullName evidence="3">Similar to</fullName>
    </submittedName>
</protein>
<reference evidence="1 2" key="2">
    <citation type="submission" date="2018-11" db="EMBL/GenBank/DDBJ databases">
        <authorList>
            <consortium name="Pathogen Informatics"/>
        </authorList>
    </citation>
    <scope>NUCLEOTIDE SEQUENCE [LARGE SCALE GENOMIC DNA]</scope>
    <source>
        <strain evidence="1 2">MHpl1</strain>
    </source>
</reference>
<dbReference type="SUPFAM" id="SSF53254">
    <property type="entry name" value="Phosphoglycerate mutase-like"/>
    <property type="match status" value="1"/>
</dbReference>
<dbReference type="InterPro" id="IPR029033">
    <property type="entry name" value="His_PPase_superfam"/>
</dbReference>
<evidence type="ECO:0000313" key="3">
    <source>
        <dbReference type="WBParaSite" id="HPLM_0002120301-mRNA-1"/>
    </source>
</evidence>
<dbReference type="Gene3D" id="3.40.50.1240">
    <property type="entry name" value="Phosphoglycerate mutase-like"/>
    <property type="match status" value="1"/>
</dbReference>
<dbReference type="GO" id="GO:0016791">
    <property type="term" value="F:phosphatase activity"/>
    <property type="evidence" value="ECO:0007669"/>
    <property type="project" value="UniProtKB-ARBA"/>
</dbReference>
<dbReference type="InterPro" id="IPR051710">
    <property type="entry name" value="Phosphatase_SH3-domain"/>
</dbReference>
<dbReference type="STRING" id="6290.A0A0N4XA08"/>
<evidence type="ECO:0000313" key="2">
    <source>
        <dbReference type="Proteomes" id="UP000268014"/>
    </source>
</evidence>
<evidence type="ECO:0000313" key="1">
    <source>
        <dbReference type="EMBL" id="VDO88413.1"/>
    </source>
</evidence>
<reference evidence="3" key="1">
    <citation type="submission" date="2017-02" db="UniProtKB">
        <authorList>
            <consortium name="WormBaseParasite"/>
        </authorList>
    </citation>
    <scope>IDENTIFICATION</scope>
</reference>
<keyword evidence="2" id="KW-1185">Reference proteome</keyword>
<dbReference type="Proteomes" id="UP000268014">
    <property type="component" value="Unassembled WGS sequence"/>
</dbReference>
<dbReference type="CDD" id="cd07067">
    <property type="entry name" value="HP_PGM_like"/>
    <property type="match status" value="1"/>
</dbReference>
<dbReference type="PANTHER" id="PTHR16469:SF5">
    <property type="entry name" value="PHOSPHOGLYCERATE MUTASE FAMILY PROTEIN"/>
    <property type="match status" value="1"/>
</dbReference>
<name>A0A0N4XA08_HAEPC</name>
<organism evidence="3">
    <name type="scientific">Haemonchus placei</name>
    <name type="common">Barber's pole worm</name>
    <dbReference type="NCBI Taxonomy" id="6290"/>
    <lineage>
        <taxon>Eukaryota</taxon>
        <taxon>Metazoa</taxon>
        <taxon>Ecdysozoa</taxon>
        <taxon>Nematoda</taxon>
        <taxon>Chromadorea</taxon>
        <taxon>Rhabditida</taxon>
        <taxon>Rhabditina</taxon>
        <taxon>Rhabditomorpha</taxon>
        <taxon>Strongyloidea</taxon>
        <taxon>Trichostrongylidae</taxon>
        <taxon>Haemonchus</taxon>
    </lineage>
</organism>